<dbReference type="SUPFAM" id="SSF56112">
    <property type="entry name" value="Protein kinase-like (PK-like)"/>
    <property type="match status" value="1"/>
</dbReference>
<dbReference type="Gene3D" id="3.30.200.20">
    <property type="entry name" value="Phosphorylase Kinase, domain 1"/>
    <property type="match status" value="1"/>
</dbReference>
<dbReference type="InterPro" id="IPR008271">
    <property type="entry name" value="Ser/Thr_kinase_AS"/>
</dbReference>
<dbReference type="InterPro" id="IPR017441">
    <property type="entry name" value="Protein_kinase_ATP_BS"/>
</dbReference>
<keyword evidence="14" id="KW-1185">Reference proteome</keyword>
<evidence type="ECO:0000256" key="10">
    <source>
        <dbReference type="PROSITE-ProRule" id="PRU10141"/>
    </source>
</evidence>
<dbReference type="HOGENOM" id="CLU_008851_0_0_1"/>
<evidence type="ECO:0000256" key="7">
    <source>
        <dbReference type="ARBA" id="ARBA00022840"/>
    </source>
</evidence>
<feature type="compositionally biased region" description="Low complexity" evidence="11">
    <location>
        <begin position="21"/>
        <end position="48"/>
    </location>
</feature>
<feature type="compositionally biased region" description="Low complexity" evidence="11">
    <location>
        <begin position="560"/>
        <end position="569"/>
    </location>
</feature>
<dbReference type="GO" id="GO:0004693">
    <property type="term" value="F:cyclin-dependent protein serine/threonine kinase activity"/>
    <property type="evidence" value="ECO:0007669"/>
    <property type="project" value="TreeGrafter"/>
</dbReference>
<feature type="region of interest" description="Disordered" evidence="11">
    <location>
        <begin position="1"/>
        <end position="431"/>
    </location>
</feature>
<dbReference type="PANTHER" id="PTHR24056">
    <property type="entry name" value="CELL DIVISION PROTEIN KINASE"/>
    <property type="match status" value="1"/>
</dbReference>
<evidence type="ECO:0000256" key="11">
    <source>
        <dbReference type="SAM" id="MobiDB-lite"/>
    </source>
</evidence>
<dbReference type="eggNOG" id="KOG0600">
    <property type="taxonomic scope" value="Eukaryota"/>
</dbReference>
<evidence type="ECO:0000256" key="8">
    <source>
        <dbReference type="ARBA" id="ARBA00023242"/>
    </source>
</evidence>
<keyword evidence="4" id="KW-0808">Transferase</keyword>
<comment type="subcellular location">
    <subcellularLocation>
        <location evidence="1">Nucleus</location>
    </subcellularLocation>
</comment>
<feature type="region of interest" description="Disordered" evidence="11">
    <location>
        <begin position="556"/>
        <end position="577"/>
    </location>
</feature>
<proteinExistence type="inferred from homology"/>
<feature type="compositionally biased region" description="Basic and acidic residues" evidence="11">
    <location>
        <begin position="268"/>
        <end position="348"/>
    </location>
</feature>
<feature type="compositionally biased region" description="Gly residues" evidence="11">
    <location>
        <begin position="1109"/>
        <end position="1120"/>
    </location>
</feature>
<dbReference type="InterPro" id="IPR050108">
    <property type="entry name" value="CDK"/>
</dbReference>
<evidence type="ECO:0000256" key="5">
    <source>
        <dbReference type="ARBA" id="ARBA00022741"/>
    </source>
</evidence>
<keyword evidence="3" id="KW-0723">Serine/threonine-protein kinase</keyword>
<dbReference type="FunFam" id="1.10.510.10:FF:000415">
    <property type="entry name" value="CMGC/CDK/CRK7 protein kinase, variant"/>
    <property type="match status" value="1"/>
</dbReference>
<evidence type="ECO:0000256" key="9">
    <source>
        <dbReference type="ARBA" id="ARBA00049280"/>
    </source>
</evidence>
<dbReference type="AlphaFoldDB" id="R9P3B6"/>
<feature type="compositionally biased region" description="Low complexity" evidence="11">
    <location>
        <begin position="128"/>
        <end position="140"/>
    </location>
</feature>
<dbReference type="GO" id="GO:0005524">
    <property type="term" value="F:ATP binding"/>
    <property type="evidence" value="ECO:0007669"/>
    <property type="project" value="UniProtKB-UniRule"/>
</dbReference>
<feature type="region of interest" description="Disordered" evidence="11">
    <location>
        <begin position="949"/>
        <end position="1120"/>
    </location>
</feature>
<dbReference type="InterPro" id="IPR000719">
    <property type="entry name" value="Prot_kinase_dom"/>
</dbReference>
<protein>
    <submittedName>
        <fullName evidence="13">Serine/threonine-protein kinase bur1</fullName>
    </submittedName>
</protein>
<dbReference type="PROSITE" id="PS00107">
    <property type="entry name" value="PROTEIN_KINASE_ATP"/>
    <property type="match status" value="1"/>
</dbReference>
<dbReference type="RefSeq" id="XP_012189515.1">
    <property type="nucleotide sequence ID" value="XM_012334125.1"/>
</dbReference>
<feature type="compositionally biased region" description="Polar residues" evidence="11">
    <location>
        <begin position="99"/>
        <end position="111"/>
    </location>
</feature>
<evidence type="ECO:0000256" key="1">
    <source>
        <dbReference type="ARBA" id="ARBA00004123"/>
    </source>
</evidence>
<dbReference type="PANTHER" id="PTHR24056:SF233">
    <property type="entry name" value="CYCLIN-DEPENDENT KINASE 9"/>
    <property type="match status" value="1"/>
</dbReference>
<dbReference type="GeneID" id="24108794"/>
<keyword evidence="8" id="KW-0539">Nucleus</keyword>
<dbReference type="Gene3D" id="1.10.510.10">
    <property type="entry name" value="Transferase(Phosphotransferase) domain 1"/>
    <property type="match status" value="1"/>
</dbReference>
<evidence type="ECO:0000256" key="2">
    <source>
        <dbReference type="ARBA" id="ARBA00006485"/>
    </source>
</evidence>
<name>R9P3B6_PSEHS</name>
<dbReference type="GO" id="GO:0005634">
    <property type="term" value="C:nucleus"/>
    <property type="evidence" value="ECO:0007669"/>
    <property type="project" value="UniProtKB-SubCell"/>
</dbReference>
<evidence type="ECO:0000259" key="12">
    <source>
        <dbReference type="PROSITE" id="PS50011"/>
    </source>
</evidence>
<dbReference type="STRING" id="1305764.R9P3B6"/>
<evidence type="ECO:0000313" key="13">
    <source>
        <dbReference type="EMBL" id="GAC95928.1"/>
    </source>
</evidence>
<feature type="compositionally biased region" description="Polar residues" evidence="11">
    <location>
        <begin position="1"/>
        <end position="13"/>
    </location>
</feature>
<evidence type="ECO:0000313" key="14">
    <source>
        <dbReference type="Proteomes" id="UP000014071"/>
    </source>
</evidence>
<keyword evidence="5 10" id="KW-0547">Nucleotide-binding</keyword>
<keyword evidence="7 10" id="KW-0067">ATP-binding</keyword>
<feature type="compositionally biased region" description="Pro residues" evidence="11">
    <location>
        <begin position="49"/>
        <end position="59"/>
    </location>
</feature>
<feature type="binding site" evidence="10">
    <location>
        <position position="626"/>
    </location>
    <ligand>
        <name>ATP</name>
        <dbReference type="ChEBI" id="CHEBI:30616"/>
    </ligand>
</feature>
<organism evidence="13 14">
    <name type="scientific">Pseudozyma hubeiensis (strain SY62)</name>
    <name type="common">Yeast</name>
    <dbReference type="NCBI Taxonomy" id="1305764"/>
    <lineage>
        <taxon>Eukaryota</taxon>
        <taxon>Fungi</taxon>
        <taxon>Dikarya</taxon>
        <taxon>Basidiomycota</taxon>
        <taxon>Ustilaginomycotina</taxon>
        <taxon>Ustilaginomycetes</taxon>
        <taxon>Ustilaginales</taxon>
        <taxon>Ustilaginaceae</taxon>
        <taxon>Pseudozyma</taxon>
    </lineage>
</organism>
<dbReference type="Pfam" id="PF00069">
    <property type="entry name" value="Pkinase"/>
    <property type="match status" value="1"/>
</dbReference>
<reference evidence="14" key="1">
    <citation type="journal article" date="2013" name="Genome Announc.">
        <title>Draft genome sequence of the basidiomycetous yeast-like fungus Pseudozyma hubeiensis SY62, which produces an abundant amount of the biosurfactant mannosylerythritol lipids.</title>
        <authorList>
            <person name="Konishi M."/>
            <person name="Hatada Y."/>
            <person name="Horiuchi J."/>
        </authorList>
    </citation>
    <scope>NUCLEOTIDE SEQUENCE [LARGE SCALE GENOMIC DNA]</scope>
    <source>
        <strain evidence="14">SY62</strain>
    </source>
</reference>
<dbReference type="InterPro" id="IPR011009">
    <property type="entry name" value="Kinase-like_dom_sf"/>
</dbReference>
<dbReference type="SMART" id="SM00220">
    <property type="entry name" value="S_TKc"/>
    <property type="match status" value="1"/>
</dbReference>
<feature type="region of interest" description="Disordered" evidence="11">
    <location>
        <begin position="839"/>
        <end position="865"/>
    </location>
</feature>
<evidence type="ECO:0000256" key="6">
    <source>
        <dbReference type="ARBA" id="ARBA00022777"/>
    </source>
</evidence>
<feature type="compositionally biased region" description="Basic residues" evidence="11">
    <location>
        <begin position="72"/>
        <end position="83"/>
    </location>
</feature>
<evidence type="ECO:0000256" key="3">
    <source>
        <dbReference type="ARBA" id="ARBA00022527"/>
    </source>
</evidence>
<feature type="domain" description="Protein kinase" evidence="12">
    <location>
        <begin position="597"/>
        <end position="917"/>
    </location>
</feature>
<comment type="catalytic activity">
    <reaction evidence="9">
        <text>[DNA-directed RNA polymerase] + ATP = phospho-[DNA-directed RNA polymerase] + ADP + H(+)</text>
        <dbReference type="Rhea" id="RHEA:10216"/>
        <dbReference type="Rhea" id="RHEA-COMP:11321"/>
        <dbReference type="Rhea" id="RHEA-COMP:11322"/>
        <dbReference type="ChEBI" id="CHEBI:15378"/>
        <dbReference type="ChEBI" id="CHEBI:30616"/>
        <dbReference type="ChEBI" id="CHEBI:43176"/>
        <dbReference type="ChEBI" id="CHEBI:68546"/>
        <dbReference type="ChEBI" id="CHEBI:456216"/>
        <dbReference type="EC" id="2.7.11.23"/>
    </reaction>
</comment>
<accession>R9P3B6</accession>
<dbReference type="Proteomes" id="UP000014071">
    <property type="component" value="Unassembled WGS sequence"/>
</dbReference>
<evidence type="ECO:0000256" key="4">
    <source>
        <dbReference type="ARBA" id="ARBA00022679"/>
    </source>
</evidence>
<comment type="similarity">
    <text evidence="2">Belongs to the protein kinase superfamily. CMGC Ser/Thr protein kinase family. CDC2/CDKX subfamily.</text>
</comment>
<gene>
    <name evidence="13" type="ORF">PHSY_003506</name>
</gene>
<dbReference type="CDD" id="cd07866">
    <property type="entry name" value="STKc_BUR1"/>
    <property type="match status" value="1"/>
</dbReference>
<feature type="compositionally biased region" description="Basic and acidic residues" evidence="11">
    <location>
        <begin position="212"/>
        <end position="256"/>
    </location>
</feature>
<feature type="compositionally biased region" description="Polar residues" evidence="11">
    <location>
        <begin position="1060"/>
        <end position="1076"/>
    </location>
</feature>
<dbReference type="GO" id="GO:0008353">
    <property type="term" value="F:RNA polymerase II CTD heptapeptide repeat kinase activity"/>
    <property type="evidence" value="ECO:0007669"/>
    <property type="project" value="UniProtKB-EC"/>
</dbReference>
<dbReference type="PROSITE" id="PS50011">
    <property type="entry name" value="PROTEIN_KINASE_DOM"/>
    <property type="match status" value="1"/>
</dbReference>
<keyword evidence="6 13" id="KW-0418">Kinase</keyword>
<sequence length="1120" mass="121907">MTPPSSQAPSSNGGFRIAGVASQAPSASASASASASNSGPSSSLMPSPANAPQPQPPNESPKSPVKLDREKHTSHRVPPKHAHAPSSSSQPRHWPQRSPVMQSRSSHNSAAHISRHDIDDDEEEGAIDDSAAPKPAAGPSSRPPPPKTPPHHSNPSRSSATHGRNPPADERKHHSQTSSYQPRSPSTPRRSYPSQSNHLRSPSPPASFNRSTIKDHDISTSRPHPDDRHRRPQPDRADHDVYRPSATEHRARDERYPAPAGARLWGRAKQDLVRASDDDDRRRDDRGWGNDRRGAERAGREWDRDYDRRYDREERDRGWDQHRNNERDRRDDSTRDRDLIRNGRDREVPPASIAREQRYAGWSPTPPDAHHADPSSNGNHDPRPPSRMGRAAPPPPLLSHPDRQVSSNAHRDPDATSLPKRPRSRSPPAGLLKRKANFSAVVPPALPSVVDKDAAAEGDNVAPGAPLPPKIETMQSPVLPASSSRLGSESLAHTAAPPSLPGSALNTVFQSSAANSTFATSVGGAPTSVPVDANYQATCEALDDFTLPSVRLSCLPRKQTSSSSSPPTSGRERRRARGALIPLNQRKFVGCSSLDDYEISIKLGQGTFGEVLKGRQILTGTQVALKKVTIHDAKDGLPITALREIKLLKKLKHPSIVPVIDMAVRASGERGKLGDVYMVEPYMDHDLNGMLENPSIRLEHSQIKLYMKQLLEGTLYLHKNRILHRDMKAANLLINNKGQLQIADFGLARAYRDPGQSWKGGWSAGVQKYTNMVVTRWYRPPELLAGERRYGPPIDMWGIGCILAEMITGRPLFKGTSEINQLELISKLCGSPNETNFPGWNSLPGVKDADPSGRPDANPEVEGRKDFGAYPRKVNESFRGGGMVDAGKECADLIDKLLVLDPRKRLGAKEALEHEWFWEKPWVADGSSLPRYEHSKEIDRVRRDWKPVPVPVGAQPVPTMAQGGGGRPAMQQQQSQQQQYGATGAANGSSAWGYPRPGFAPQQANGGAGQPAPNPAADAWEAITAGPRSNLPPAAAGLPSRPYPSQPGANPGAGGRHPFPNQQANSRFPHPNQRQNYPFPGQAGPRQQQQQQQQGNLPARAVQPPHGRGPNGGAGGNPYA</sequence>
<dbReference type="EMBL" id="DF238799">
    <property type="protein sequence ID" value="GAC95928.1"/>
    <property type="molecule type" value="Genomic_DNA"/>
</dbReference>
<feature type="compositionally biased region" description="Low complexity" evidence="11">
    <location>
        <begin position="176"/>
        <end position="196"/>
    </location>
</feature>
<dbReference type="OrthoDB" id="28397at2759"/>
<dbReference type="PROSITE" id="PS00108">
    <property type="entry name" value="PROTEIN_KINASE_ST"/>
    <property type="match status" value="1"/>
</dbReference>